<dbReference type="InterPro" id="IPR058652">
    <property type="entry name" value="VapC50_C"/>
</dbReference>
<feature type="domain" description="VapC50 C-terminal" evidence="1">
    <location>
        <begin position="2"/>
        <end position="40"/>
    </location>
</feature>
<sequence length="42" mass="4498">MYAAVQQIADSRRRPPGTVEDVLTSLEREGLVSSVAALRAIA</sequence>
<gene>
    <name evidence="2" type="ORF">RM572_24420</name>
</gene>
<name>A0ABU2NY43_9ACTN</name>
<organism evidence="2 3">
    <name type="scientific">Streptomyces hazeniae</name>
    <dbReference type="NCBI Taxonomy" id="3075538"/>
    <lineage>
        <taxon>Bacteria</taxon>
        <taxon>Bacillati</taxon>
        <taxon>Actinomycetota</taxon>
        <taxon>Actinomycetes</taxon>
        <taxon>Kitasatosporales</taxon>
        <taxon>Streptomycetaceae</taxon>
        <taxon>Streptomyces</taxon>
    </lineage>
</organism>
<dbReference type="EMBL" id="JAVREQ010000028">
    <property type="protein sequence ID" value="MDT0381911.1"/>
    <property type="molecule type" value="Genomic_DNA"/>
</dbReference>
<proteinExistence type="predicted"/>
<reference evidence="3" key="1">
    <citation type="submission" date="2023-07" db="EMBL/GenBank/DDBJ databases">
        <title>30 novel species of actinomycetes from the DSMZ collection.</title>
        <authorList>
            <person name="Nouioui I."/>
        </authorList>
    </citation>
    <scope>NUCLEOTIDE SEQUENCE [LARGE SCALE GENOMIC DNA]</scope>
    <source>
        <strain evidence="3">DSM 42041</strain>
    </source>
</reference>
<dbReference type="Pfam" id="PF26343">
    <property type="entry name" value="VapC50_C"/>
    <property type="match status" value="1"/>
</dbReference>
<keyword evidence="3" id="KW-1185">Reference proteome</keyword>
<comment type="caution">
    <text evidence="2">The sequence shown here is derived from an EMBL/GenBank/DDBJ whole genome shotgun (WGS) entry which is preliminary data.</text>
</comment>
<evidence type="ECO:0000313" key="2">
    <source>
        <dbReference type="EMBL" id="MDT0381911.1"/>
    </source>
</evidence>
<accession>A0ABU2NY43</accession>
<dbReference type="RefSeq" id="WP_311675568.1">
    <property type="nucleotide sequence ID" value="NZ_JAVREQ010000028.1"/>
</dbReference>
<evidence type="ECO:0000313" key="3">
    <source>
        <dbReference type="Proteomes" id="UP001183414"/>
    </source>
</evidence>
<protein>
    <recommendedName>
        <fullName evidence="1">VapC50 C-terminal domain-containing protein</fullName>
    </recommendedName>
</protein>
<dbReference type="Proteomes" id="UP001183414">
    <property type="component" value="Unassembled WGS sequence"/>
</dbReference>
<evidence type="ECO:0000259" key="1">
    <source>
        <dbReference type="Pfam" id="PF26343"/>
    </source>
</evidence>